<comment type="caution">
    <text evidence="3">The sequence shown here is derived from an EMBL/GenBank/DDBJ whole genome shotgun (WGS) entry which is preliminary data.</text>
</comment>
<dbReference type="EMBL" id="SGXE01000001">
    <property type="protein sequence ID" value="RZS99592.1"/>
    <property type="molecule type" value="Genomic_DNA"/>
</dbReference>
<dbReference type="GO" id="GO:0000287">
    <property type="term" value="F:magnesium ion binding"/>
    <property type="evidence" value="ECO:0007669"/>
    <property type="project" value="InterPro"/>
</dbReference>
<dbReference type="Pfam" id="PF01648">
    <property type="entry name" value="ACPS"/>
    <property type="match status" value="1"/>
</dbReference>
<feature type="domain" description="4'-phosphopantetheinyl transferase" evidence="2">
    <location>
        <begin position="103"/>
        <end position="207"/>
    </location>
</feature>
<sequence length="210" mass="24440">MPLYKTITPKKGTTILIWKIDETFETLKKDIELIANSQQRVEGMKSTLHQRGFLSIRHLLKVMNYYDNDLWYDELGKPHLVDKKHISITHSFTFSAIIVSDDPIGIDIEKKRAKIQHIAPKFLYSSDYDLLADKSIDEHVEVLTILWCVKESIYKLFATPGLSFKDHIPIKSIDYKHNHVQAQTDYNGKITDYTLHFMEFEGFCCAYVVP</sequence>
<evidence type="ECO:0000313" key="3">
    <source>
        <dbReference type="EMBL" id="RZS99592.1"/>
    </source>
</evidence>
<dbReference type="Gene3D" id="3.90.470.20">
    <property type="entry name" value="4'-phosphopantetheinyl transferase domain"/>
    <property type="match status" value="1"/>
</dbReference>
<keyword evidence="1 3" id="KW-0808">Transferase</keyword>
<gene>
    <name evidence="3" type="ORF">EV197_0814</name>
</gene>
<dbReference type="SUPFAM" id="SSF56214">
    <property type="entry name" value="4'-phosphopantetheinyl transferase"/>
    <property type="match status" value="1"/>
</dbReference>
<protein>
    <submittedName>
        <fullName evidence="3">4'-phosphopantetheinyl transferase superfamily protein</fullName>
    </submittedName>
</protein>
<dbReference type="InterPro" id="IPR008278">
    <property type="entry name" value="4-PPantetheinyl_Trfase_dom"/>
</dbReference>
<evidence type="ECO:0000256" key="1">
    <source>
        <dbReference type="ARBA" id="ARBA00022679"/>
    </source>
</evidence>
<dbReference type="OrthoDB" id="1190494at2"/>
<dbReference type="InterPro" id="IPR037143">
    <property type="entry name" value="4-PPantetheinyl_Trfase_dom_sf"/>
</dbReference>
<name>A0A4Q7PKU7_9FLAO</name>
<proteinExistence type="predicted"/>
<evidence type="ECO:0000259" key="2">
    <source>
        <dbReference type="Pfam" id="PF01648"/>
    </source>
</evidence>
<dbReference type="Proteomes" id="UP000292262">
    <property type="component" value="Unassembled WGS sequence"/>
</dbReference>
<keyword evidence="4" id="KW-1185">Reference proteome</keyword>
<dbReference type="RefSeq" id="WP_130285417.1">
    <property type="nucleotide sequence ID" value="NZ_SGXE01000001.1"/>
</dbReference>
<dbReference type="AlphaFoldDB" id="A0A4Q7PKU7"/>
<accession>A0A4Q7PKU7</accession>
<organism evidence="3 4">
    <name type="scientific">Aquimarina brevivitae</name>
    <dbReference type="NCBI Taxonomy" id="323412"/>
    <lineage>
        <taxon>Bacteria</taxon>
        <taxon>Pseudomonadati</taxon>
        <taxon>Bacteroidota</taxon>
        <taxon>Flavobacteriia</taxon>
        <taxon>Flavobacteriales</taxon>
        <taxon>Flavobacteriaceae</taxon>
        <taxon>Aquimarina</taxon>
    </lineage>
</organism>
<dbReference type="GO" id="GO:0008897">
    <property type="term" value="F:holo-[acyl-carrier-protein] synthase activity"/>
    <property type="evidence" value="ECO:0007669"/>
    <property type="project" value="InterPro"/>
</dbReference>
<evidence type="ECO:0000313" key="4">
    <source>
        <dbReference type="Proteomes" id="UP000292262"/>
    </source>
</evidence>
<reference evidence="3 4" key="1">
    <citation type="submission" date="2019-02" db="EMBL/GenBank/DDBJ databases">
        <title>Genomic Encyclopedia of Type Strains, Phase IV (KMG-IV): sequencing the most valuable type-strain genomes for metagenomic binning, comparative biology and taxonomic classification.</title>
        <authorList>
            <person name="Goeker M."/>
        </authorList>
    </citation>
    <scope>NUCLEOTIDE SEQUENCE [LARGE SCALE GENOMIC DNA]</scope>
    <source>
        <strain evidence="3 4">DSM 17196</strain>
    </source>
</reference>